<reference evidence="3" key="1">
    <citation type="submission" date="2017-11" db="EMBL/GenBank/DDBJ databases">
        <authorList>
            <person name="Kajale S.C."/>
            <person name="Sharma A."/>
        </authorList>
    </citation>
    <scope>NUCLEOTIDE SEQUENCE</scope>
    <source>
        <strain evidence="3">LS1_42</strain>
    </source>
</reference>
<dbReference type="SMART" id="SM00564">
    <property type="entry name" value="PQQ"/>
    <property type="match status" value="5"/>
</dbReference>
<dbReference type="PANTHER" id="PTHR34512">
    <property type="entry name" value="CELL SURFACE PROTEIN"/>
    <property type="match status" value="1"/>
</dbReference>
<feature type="region of interest" description="Disordered" evidence="1">
    <location>
        <begin position="21"/>
        <end position="78"/>
    </location>
</feature>
<dbReference type="Gene3D" id="2.40.128.630">
    <property type="match status" value="1"/>
</dbReference>
<dbReference type="SUPFAM" id="SSF50998">
    <property type="entry name" value="Quinoprotein alcohol dehydrogenase-like"/>
    <property type="match status" value="1"/>
</dbReference>
<dbReference type="Pfam" id="PF13360">
    <property type="entry name" value="PQQ_2"/>
    <property type="match status" value="3"/>
</dbReference>
<dbReference type="InterPro" id="IPR015943">
    <property type="entry name" value="WD40/YVTN_repeat-like_dom_sf"/>
</dbReference>
<name>A0A8J8TT90_9EURY</name>
<dbReference type="RefSeq" id="WP_148857059.1">
    <property type="nucleotide sequence ID" value="NZ_PHNJ01000002.1"/>
</dbReference>
<evidence type="ECO:0000259" key="2">
    <source>
        <dbReference type="Pfam" id="PF13360"/>
    </source>
</evidence>
<gene>
    <name evidence="3" type="ORF">CV102_06550</name>
</gene>
<dbReference type="EMBL" id="PHNJ01000002">
    <property type="protein sequence ID" value="TYL39925.1"/>
    <property type="molecule type" value="Genomic_DNA"/>
</dbReference>
<evidence type="ECO:0000313" key="4">
    <source>
        <dbReference type="Proteomes" id="UP000766904"/>
    </source>
</evidence>
<dbReference type="InterPro" id="IPR002372">
    <property type="entry name" value="PQQ_rpt_dom"/>
</dbReference>
<organism evidence="3 4">
    <name type="scientific">Natronococcus pandeyae</name>
    <dbReference type="NCBI Taxonomy" id="2055836"/>
    <lineage>
        <taxon>Archaea</taxon>
        <taxon>Methanobacteriati</taxon>
        <taxon>Methanobacteriota</taxon>
        <taxon>Stenosarchaea group</taxon>
        <taxon>Halobacteria</taxon>
        <taxon>Halobacteriales</taxon>
        <taxon>Natrialbaceae</taxon>
        <taxon>Natronococcus</taxon>
    </lineage>
</organism>
<feature type="domain" description="Pyrrolo-quinoline quinone repeat" evidence="2">
    <location>
        <begin position="259"/>
        <end position="309"/>
    </location>
</feature>
<evidence type="ECO:0000313" key="3">
    <source>
        <dbReference type="EMBL" id="TYL39925.1"/>
    </source>
</evidence>
<dbReference type="InterPro" id="IPR018391">
    <property type="entry name" value="PQQ_b-propeller_rpt"/>
</dbReference>
<accession>A0A8J8TT90</accession>
<feature type="compositionally biased region" description="Acidic residues" evidence="1">
    <location>
        <begin position="33"/>
        <end position="50"/>
    </location>
</feature>
<dbReference type="PANTHER" id="PTHR34512:SF30">
    <property type="entry name" value="OUTER MEMBRANE PROTEIN ASSEMBLY FACTOR BAMB"/>
    <property type="match status" value="1"/>
</dbReference>
<keyword evidence="4" id="KW-1185">Reference proteome</keyword>
<comment type="caution">
    <text evidence="3">The sequence shown here is derived from an EMBL/GenBank/DDBJ whole genome shotgun (WGS) entry which is preliminary data.</text>
</comment>
<protein>
    <recommendedName>
        <fullName evidence="2">Pyrrolo-quinoline quinone repeat domain-containing protein</fullName>
    </recommendedName>
</protein>
<dbReference type="AlphaFoldDB" id="A0A8J8TT90"/>
<feature type="domain" description="Pyrrolo-quinoline quinone repeat" evidence="2">
    <location>
        <begin position="91"/>
        <end position="236"/>
    </location>
</feature>
<dbReference type="Gene3D" id="2.130.10.10">
    <property type="entry name" value="YVTN repeat-like/Quinoprotein amine dehydrogenase"/>
    <property type="match status" value="1"/>
</dbReference>
<dbReference type="OrthoDB" id="8638at2157"/>
<dbReference type="InterPro" id="IPR011047">
    <property type="entry name" value="Quinoprotein_ADH-like_sf"/>
</dbReference>
<proteinExistence type="predicted"/>
<dbReference type="Proteomes" id="UP000766904">
    <property type="component" value="Unassembled WGS sequence"/>
</dbReference>
<feature type="domain" description="Pyrrolo-quinoline quinone repeat" evidence="2">
    <location>
        <begin position="319"/>
        <end position="439"/>
    </location>
</feature>
<evidence type="ECO:0000256" key="1">
    <source>
        <dbReference type="SAM" id="MobiDB-lite"/>
    </source>
</evidence>
<sequence length="439" mass="45868">MSKFDRRTVIAAGSALVTGSSFAAIGSGNETGESSESEETATDESEDAEPDDVRDADVVADPANGWSSFRGGPGNTGAVPAEGDLEGLGGAAWSYEGVAVDSGAVAVADDTVYARTPDGEVHALDAADGSFEWTSGAIGADESTVNMSDGITPVVADDGVYVGGERLTALDPASGDVRWTQGFDGTEMVFQPELGFGTVYAITGEYGERKFHAVNPTDGSVRWTRESVDAAGTDSFAPNSLAVTAEAVYAAVGDGSSEREIVALEPATGETLWTFDPEDDARSRLVAAGERVFVTTPEETIVLDAATGERERNVPGNRLLAVADGTALTASGDGLHAIDLETGDERWSYDTGSVHGPAILGETAVSLRGCDRLSDDGEEVVGREYHVVGFDLEDGSDYWEFSLADLEHAPDSDFLRPGLPIVDGETVYLLWDGTLTALR</sequence>